<keyword evidence="2 7" id="KW-0285">Flavoprotein</keyword>
<dbReference type="SUPFAM" id="SSF55469">
    <property type="entry name" value="FMN-dependent nitroreductase-like"/>
    <property type="match status" value="1"/>
</dbReference>
<dbReference type="CDD" id="cd02135">
    <property type="entry name" value="YdjA-like"/>
    <property type="match status" value="1"/>
</dbReference>
<evidence type="ECO:0000256" key="5">
    <source>
        <dbReference type="ARBA" id="ARBA00023002"/>
    </source>
</evidence>
<keyword evidence="3 7" id="KW-0288">FMN</keyword>
<evidence type="ECO:0000256" key="8">
    <source>
        <dbReference type="PIRSR" id="PIRSR000232-1"/>
    </source>
</evidence>
<evidence type="ECO:0000256" key="6">
    <source>
        <dbReference type="ARBA" id="ARBA00023027"/>
    </source>
</evidence>
<protein>
    <recommendedName>
        <fullName evidence="7">Putative NAD(P)H nitroreductase</fullName>
        <ecNumber evidence="7">1.-.-.-</ecNumber>
    </recommendedName>
</protein>
<name>A0A172YH93_9GAMM</name>
<dbReference type="Gene3D" id="3.40.109.10">
    <property type="entry name" value="NADH Oxidase"/>
    <property type="match status" value="1"/>
</dbReference>
<dbReference type="EC" id="1.-.-.-" evidence="7"/>
<evidence type="ECO:0000313" key="11">
    <source>
        <dbReference type="Proteomes" id="UP000077875"/>
    </source>
</evidence>
<keyword evidence="6 7" id="KW-0520">NAD</keyword>
<keyword evidence="4 7" id="KW-0521">NADP</keyword>
<feature type="domain" description="Nitroreductase" evidence="9">
    <location>
        <begin position="9"/>
        <end position="164"/>
    </location>
</feature>
<evidence type="ECO:0000256" key="4">
    <source>
        <dbReference type="ARBA" id="ARBA00022857"/>
    </source>
</evidence>
<feature type="binding site" description="in other chain" evidence="8">
    <location>
        <begin position="133"/>
        <end position="135"/>
    </location>
    <ligand>
        <name>FMN</name>
        <dbReference type="ChEBI" id="CHEBI:58210"/>
        <note>ligand shared between dimeric partners</note>
    </ligand>
</feature>
<evidence type="ECO:0000313" key="10">
    <source>
        <dbReference type="EMBL" id="ANF58629.1"/>
    </source>
</evidence>
<dbReference type="GO" id="GO:0016491">
    <property type="term" value="F:oxidoreductase activity"/>
    <property type="evidence" value="ECO:0007669"/>
    <property type="project" value="UniProtKB-UniRule"/>
</dbReference>
<dbReference type="AlphaFoldDB" id="A0A172YH93"/>
<dbReference type="PIRSF" id="PIRSF000232">
    <property type="entry name" value="YdjA"/>
    <property type="match status" value="1"/>
</dbReference>
<dbReference type="Proteomes" id="UP000077875">
    <property type="component" value="Chromosome"/>
</dbReference>
<accession>A0A172YH93</accession>
<evidence type="ECO:0000256" key="2">
    <source>
        <dbReference type="ARBA" id="ARBA00022630"/>
    </source>
</evidence>
<dbReference type="InterPro" id="IPR026021">
    <property type="entry name" value="YdjA-like"/>
</dbReference>
<dbReference type="KEGG" id="haa:A5892_15090"/>
<evidence type="ECO:0000256" key="3">
    <source>
        <dbReference type="ARBA" id="ARBA00022643"/>
    </source>
</evidence>
<evidence type="ECO:0000259" key="9">
    <source>
        <dbReference type="Pfam" id="PF00881"/>
    </source>
</evidence>
<dbReference type="PANTHER" id="PTHR43821">
    <property type="entry name" value="NAD(P)H NITROREDUCTASE YDJA-RELATED"/>
    <property type="match status" value="1"/>
</dbReference>
<organism evidence="10 11">
    <name type="scientific">Halotalea alkalilenta</name>
    <dbReference type="NCBI Taxonomy" id="376489"/>
    <lineage>
        <taxon>Bacteria</taxon>
        <taxon>Pseudomonadati</taxon>
        <taxon>Pseudomonadota</taxon>
        <taxon>Gammaproteobacteria</taxon>
        <taxon>Oceanospirillales</taxon>
        <taxon>Halomonadaceae</taxon>
        <taxon>Halotalea</taxon>
    </lineage>
</organism>
<comment type="cofactor">
    <cofactor evidence="8">
        <name>FMN</name>
        <dbReference type="ChEBI" id="CHEBI:58210"/>
    </cofactor>
    <text evidence="8">Binds 1 FMN per subunit.</text>
</comment>
<evidence type="ECO:0000256" key="1">
    <source>
        <dbReference type="ARBA" id="ARBA00007118"/>
    </source>
</evidence>
<dbReference type="InterPro" id="IPR052530">
    <property type="entry name" value="NAD(P)H_nitroreductase"/>
</dbReference>
<feature type="binding site" description="in other chain" evidence="8">
    <location>
        <begin position="10"/>
        <end position="12"/>
    </location>
    <ligand>
        <name>FMN</name>
        <dbReference type="ChEBI" id="CHEBI:58210"/>
        <note>ligand shared between dimeric partners</note>
    </ligand>
</feature>
<dbReference type="RefSeq" id="WP_064123491.1">
    <property type="nucleotide sequence ID" value="NZ_CP015243.1"/>
</dbReference>
<feature type="binding site" evidence="8">
    <location>
        <position position="35"/>
    </location>
    <ligand>
        <name>FMN</name>
        <dbReference type="ChEBI" id="CHEBI:58210"/>
        <note>ligand shared between dimeric partners</note>
    </ligand>
</feature>
<feature type="binding site" evidence="8">
    <location>
        <position position="39"/>
    </location>
    <ligand>
        <name>FMN</name>
        <dbReference type="ChEBI" id="CHEBI:58210"/>
        <note>ligand shared between dimeric partners</note>
    </ligand>
</feature>
<dbReference type="InterPro" id="IPR029479">
    <property type="entry name" value="Nitroreductase"/>
</dbReference>
<evidence type="ECO:0000256" key="7">
    <source>
        <dbReference type="PIRNR" id="PIRNR000232"/>
    </source>
</evidence>
<proteinExistence type="inferred from homology"/>
<reference evidence="10 11" key="1">
    <citation type="submission" date="2016-04" db="EMBL/GenBank/DDBJ databases">
        <title>Complete Genome Sequence of Halotalea alkalilenta IHB B 13600.</title>
        <authorList>
            <person name="Swarnkar M.K."/>
            <person name="Sharma A."/>
            <person name="Kaushal K."/>
            <person name="Soni R."/>
            <person name="Rana S."/>
            <person name="Singh A.K."/>
            <person name="Gulati A."/>
        </authorList>
    </citation>
    <scope>NUCLEOTIDE SEQUENCE [LARGE SCALE GENOMIC DNA]</scope>
    <source>
        <strain evidence="10 11">IHB B 13600</strain>
    </source>
</reference>
<comment type="similarity">
    <text evidence="1 7">Belongs to the nitroreductase family.</text>
</comment>
<keyword evidence="11" id="KW-1185">Reference proteome</keyword>
<dbReference type="InterPro" id="IPR000415">
    <property type="entry name" value="Nitroreductase-like"/>
</dbReference>
<dbReference type="Pfam" id="PF00881">
    <property type="entry name" value="Nitroreductase"/>
    <property type="match status" value="1"/>
</dbReference>
<keyword evidence="5 7" id="KW-0560">Oxidoreductase</keyword>
<dbReference type="PANTHER" id="PTHR43821:SF1">
    <property type="entry name" value="NAD(P)H NITROREDUCTASE YDJA-RELATED"/>
    <property type="match status" value="1"/>
</dbReference>
<dbReference type="EMBL" id="CP015243">
    <property type="protein sequence ID" value="ANF58629.1"/>
    <property type="molecule type" value="Genomic_DNA"/>
</dbReference>
<gene>
    <name evidence="10" type="ORF">A5892_15090</name>
</gene>
<dbReference type="STRING" id="376489.A5892_15090"/>
<sequence length="185" mass="20374">MDARTLLLERNSHGKLEGPAPEASQLDTLYRAALRAPDHKGLTPWRFVEIVGEGRARLGELCARAERARKPDVSEGKLDSIRQKALRAPLIIAVIAKVVDNAKVPRVEQVVSAGCAAHAMLYAAQLEGLGAMWRTGDFAHHPIVREGFGLSPVDELVGFLYIGHKTGRDKRLPVLDPADFIERWD</sequence>